<dbReference type="Gramene" id="OE9A068499T1">
    <property type="protein sequence ID" value="OE9A068499C1"/>
    <property type="gene ID" value="OE9A068499"/>
</dbReference>
<feature type="compositionally biased region" description="Polar residues" evidence="1">
    <location>
        <begin position="215"/>
        <end position="257"/>
    </location>
</feature>
<dbReference type="EMBL" id="CACTIH010009159">
    <property type="protein sequence ID" value="CAA3026397.1"/>
    <property type="molecule type" value="Genomic_DNA"/>
</dbReference>
<comment type="caution">
    <text evidence="2">The sequence shown here is derived from an EMBL/GenBank/DDBJ whole genome shotgun (WGS) entry which is preliminary data.</text>
</comment>
<keyword evidence="3" id="KW-1185">Reference proteome</keyword>
<dbReference type="PANTHER" id="PTHR33871:SF18">
    <property type="entry name" value="F24J8.12 PROTEIN"/>
    <property type="match status" value="1"/>
</dbReference>
<feature type="region of interest" description="Disordered" evidence="1">
    <location>
        <begin position="180"/>
        <end position="279"/>
    </location>
</feature>
<accession>A0A8S0V8D1</accession>
<dbReference type="Proteomes" id="UP000594638">
    <property type="component" value="Unassembled WGS sequence"/>
</dbReference>
<evidence type="ECO:0000256" key="1">
    <source>
        <dbReference type="SAM" id="MobiDB-lite"/>
    </source>
</evidence>
<dbReference type="OrthoDB" id="1745046at2759"/>
<evidence type="ECO:0000313" key="2">
    <source>
        <dbReference type="EMBL" id="CAA3026397.1"/>
    </source>
</evidence>
<gene>
    <name evidence="2" type="ORF">OLEA9_A068499</name>
</gene>
<evidence type="ECO:0000313" key="3">
    <source>
        <dbReference type="Proteomes" id="UP000594638"/>
    </source>
</evidence>
<protein>
    <submittedName>
        <fullName evidence="2">Uncharacterized protein</fullName>
    </submittedName>
</protein>
<dbReference type="PANTHER" id="PTHR33871">
    <property type="entry name" value="OS05G0503100 PROTEIN-RELATED"/>
    <property type="match status" value="1"/>
</dbReference>
<sequence>MASIVAADKQDAVVGPAATMNVVAEVETSWFKPKKGSVYPAKRRLVKKMMFDEIVHFILSCFAPSSVSSASFSSFSCSNGGPSNVFSMASSSSSSSSLCSACTKDQSFSNEFLSSCVKENPRVIGLNQTKKCLEKSTVYSRIQPQNNLEQLVKPFVEPILEKSITVESFSDEMVQEETLKKRARAASPTPVRQKSFRREHNSATSNPIRGLMRSPSPSRRFTGENISRTTPTNVSKNNSCRTSSLILRANTNISASSGRKKENSRPQSASPNHDIKRRNTAIVSKRDVINQQVNAKIDDISIGEFQCNQGMDMDPVLEDINNPLISLDCFIFL</sequence>
<name>A0A8S0V8D1_OLEEU</name>
<organism evidence="2 3">
    <name type="scientific">Olea europaea subsp. europaea</name>
    <dbReference type="NCBI Taxonomy" id="158383"/>
    <lineage>
        <taxon>Eukaryota</taxon>
        <taxon>Viridiplantae</taxon>
        <taxon>Streptophyta</taxon>
        <taxon>Embryophyta</taxon>
        <taxon>Tracheophyta</taxon>
        <taxon>Spermatophyta</taxon>
        <taxon>Magnoliopsida</taxon>
        <taxon>eudicotyledons</taxon>
        <taxon>Gunneridae</taxon>
        <taxon>Pentapetalae</taxon>
        <taxon>asterids</taxon>
        <taxon>lamiids</taxon>
        <taxon>Lamiales</taxon>
        <taxon>Oleaceae</taxon>
        <taxon>Oleeae</taxon>
        <taxon>Olea</taxon>
    </lineage>
</organism>
<reference evidence="2 3" key="1">
    <citation type="submission" date="2019-12" db="EMBL/GenBank/DDBJ databases">
        <authorList>
            <person name="Alioto T."/>
            <person name="Alioto T."/>
            <person name="Gomez Garrido J."/>
        </authorList>
    </citation>
    <scope>NUCLEOTIDE SEQUENCE [LARGE SCALE GENOMIC DNA]</scope>
</reference>
<dbReference type="AlphaFoldDB" id="A0A8S0V8D1"/>
<proteinExistence type="predicted"/>